<dbReference type="CDD" id="cd03695">
    <property type="entry name" value="CysN_NodQ_II"/>
    <property type="match status" value="1"/>
</dbReference>
<dbReference type="HAMAP" id="MF_00062">
    <property type="entry name" value="Sulf_adenylyltr_sub1"/>
    <property type="match status" value="1"/>
</dbReference>
<dbReference type="InterPro" id="IPR044139">
    <property type="entry name" value="CysN_NoDQ_III"/>
</dbReference>
<dbReference type="PROSITE" id="PS00301">
    <property type="entry name" value="G_TR_1"/>
    <property type="match status" value="1"/>
</dbReference>
<evidence type="ECO:0000256" key="3">
    <source>
        <dbReference type="ARBA" id="ARBA00022695"/>
    </source>
</evidence>
<dbReference type="CDD" id="cd04166">
    <property type="entry name" value="CysN_ATPS"/>
    <property type="match status" value="1"/>
</dbReference>
<organism evidence="11 12">
    <name type="scientific">Marinobacter zhejiangensis</name>
    <dbReference type="NCBI Taxonomy" id="488535"/>
    <lineage>
        <taxon>Bacteria</taxon>
        <taxon>Pseudomonadati</taxon>
        <taxon>Pseudomonadota</taxon>
        <taxon>Gammaproteobacteria</taxon>
        <taxon>Pseudomonadales</taxon>
        <taxon>Marinobacteraceae</taxon>
        <taxon>Marinobacter</taxon>
    </lineage>
</organism>
<dbReference type="InterPro" id="IPR009000">
    <property type="entry name" value="Transl_B-barrel_sf"/>
</dbReference>
<evidence type="ECO:0000313" key="12">
    <source>
        <dbReference type="Proteomes" id="UP000198519"/>
    </source>
</evidence>
<dbReference type="InterPro" id="IPR041757">
    <property type="entry name" value="CysN_GTP-bd"/>
</dbReference>
<dbReference type="SUPFAM" id="SSF52540">
    <property type="entry name" value="P-loop containing nucleoside triphosphate hydrolases"/>
    <property type="match status" value="1"/>
</dbReference>
<dbReference type="InterPro" id="IPR050100">
    <property type="entry name" value="TRAFAC_GTPase_members"/>
</dbReference>
<dbReference type="Pfam" id="PF00009">
    <property type="entry name" value="GTP_EFTU"/>
    <property type="match status" value="1"/>
</dbReference>
<proteinExistence type="inferred from homology"/>
<gene>
    <name evidence="9" type="primary">cysN</name>
    <name evidence="11" type="ORF">SAMN04487963_2441</name>
</gene>
<dbReference type="SUPFAM" id="SSF50465">
    <property type="entry name" value="EF-Tu/eEF-1alpha/eIF2-gamma C-terminal domain"/>
    <property type="match status" value="1"/>
</dbReference>
<dbReference type="Proteomes" id="UP000198519">
    <property type="component" value="Unassembled WGS sequence"/>
</dbReference>
<dbReference type="NCBIfam" id="NF003478">
    <property type="entry name" value="PRK05124.1"/>
    <property type="match status" value="1"/>
</dbReference>
<dbReference type="InterPro" id="IPR031157">
    <property type="entry name" value="G_TR_CS"/>
</dbReference>
<dbReference type="GO" id="GO:0005525">
    <property type="term" value="F:GTP binding"/>
    <property type="evidence" value="ECO:0007669"/>
    <property type="project" value="UniProtKB-UniRule"/>
</dbReference>
<keyword evidence="6 9" id="KW-0342">GTP-binding</keyword>
<dbReference type="EC" id="2.7.7.4" evidence="9"/>
<dbReference type="GO" id="GO:0004781">
    <property type="term" value="F:sulfate adenylyltransferase (ATP) activity"/>
    <property type="evidence" value="ECO:0007669"/>
    <property type="project" value="UniProtKB-UniRule"/>
</dbReference>
<feature type="binding site" evidence="9">
    <location>
        <begin position="110"/>
        <end position="114"/>
    </location>
    <ligand>
        <name>GTP</name>
        <dbReference type="ChEBI" id="CHEBI:37565"/>
    </ligand>
</feature>
<evidence type="ECO:0000313" key="11">
    <source>
        <dbReference type="EMBL" id="SFM40608.1"/>
    </source>
</evidence>
<keyword evidence="3 9" id="KW-0548">Nucleotidyltransferase</keyword>
<comment type="pathway">
    <text evidence="1 9">Sulfur metabolism; hydrogen sulfide biosynthesis; sulfite from sulfate: step 1/3.</text>
</comment>
<dbReference type="STRING" id="488535.SAMN04487963_2441"/>
<evidence type="ECO:0000256" key="5">
    <source>
        <dbReference type="ARBA" id="ARBA00022840"/>
    </source>
</evidence>
<dbReference type="InterPro" id="IPR000795">
    <property type="entry name" value="T_Tr_GTP-bd_dom"/>
</dbReference>
<dbReference type="InterPro" id="IPR009001">
    <property type="entry name" value="Transl_elong_EF1A/Init_IF2_C"/>
</dbReference>
<evidence type="ECO:0000256" key="2">
    <source>
        <dbReference type="ARBA" id="ARBA00022679"/>
    </source>
</evidence>
<feature type="binding site" evidence="9">
    <location>
        <begin position="31"/>
        <end position="38"/>
    </location>
    <ligand>
        <name>GTP</name>
        <dbReference type="ChEBI" id="CHEBI:37565"/>
    </ligand>
</feature>
<dbReference type="UniPathway" id="UPA00140">
    <property type="reaction ID" value="UER00204"/>
</dbReference>
<dbReference type="Pfam" id="PF22594">
    <property type="entry name" value="GTP-eEF1A_C"/>
    <property type="match status" value="1"/>
</dbReference>
<dbReference type="NCBIfam" id="TIGR02034">
    <property type="entry name" value="CysN"/>
    <property type="match status" value="1"/>
</dbReference>
<dbReference type="PANTHER" id="PTHR23115">
    <property type="entry name" value="TRANSLATION FACTOR"/>
    <property type="match status" value="1"/>
</dbReference>
<dbReference type="EMBL" id="FOUE01000003">
    <property type="protein sequence ID" value="SFM40608.1"/>
    <property type="molecule type" value="Genomic_DNA"/>
</dbReference>
<keyword evidence="5 9" id="KW-0067">ATP-binding</keyword>
<comment type="catalytic activity">
    <reaction evidence="9">
        <text>sulfate + ATP + H(+) = adenosine 5'-phosphosulfate + diphosphate</text>
        <dbReference type="Rhea" id="RHEA:18133"/>
        <dbReference type="ChEBI" id="CHEBI:15378"/>
        <dbReference type="ChEBI" id="CHEBI:16189"/>
        <dbReference type="ChEBI" id="CHEBI:30616"/>
        <dbReference type="ChEBI" id="CHEBI:33019"/>
        <dbReference type="ChEBI" id="CHEBI:58243"/>
        <dbReference type="EC" id="2.7.7.4"/>
    </reaction>
</comment>
<evidence type="ECO:0000256" key="6">
    <source>
        <dbReference type="ARBA" id="ARBA00023134"/>
    </source>
</evidence>
<feature type="domain" description="Tr-type G" evidence="10">
    <location>
        <begin position="22"/>
        <end position="237"/>
    </location>
</feature>
<dbReference type="InterPro" id="IPR027417">
    <property type="entry name" value="P-loop_NTPase"/>
</dbReference>
<dbReference type="InterPro" id="IPR005225">
    <property type="entry name" value="Small_GTP-bd"/>
</dbReference>
<evidence type="ECO:0000256" key="1">
    <source>
        <dbReference type="ARBA" id="ARBA00005048"/>
    </source>
</evidence>
<comment type="similarity">
    <text evidence="9">Belongs to the TRAFAC class translation factor GTPase superfamily. Classic translation factor GTPase family. CysN/NodQ subfamily.</text>
</comment>
<dbReference type="Gene3D" id="3.40.50.300">
    <property type="entry name" value="P-loop containing nucleotide triphosphate hydrolases"/>
    <property type="match status" value="1"/>
</dbReference>
<dbReference type="FunFam" id="2.40.30.10:FF:000027">
    <property type="entry name" value="Sulfate adenylyltransferase subunit 1"/>
    <property type="match status" value="1"/>
</dbReference>
<dbReference type="GO" id="GO:0005524">
    <property type="term" value="F:ATP binding"/>
    <property type="evidence" value="ECO:0007669"/>
    <property type="project" value="UniProtKB-KW"/>
</dbReference>
<comment type="function">
    <text evidence="7 9">With CysD forms the ATP sulfurylase (ATPS) that catalyzes the adenylation of sulfate producing adenosine 5'-phosphosulfate (APS) and diphosphate, the first enzymatic step in sulfur assimilation pathway. APS synthesis involves the formation of a high-energy phosphoric-sulfuric acid anhydride bond driven by GTP hydrolysis by CysN coupled to ATP hydrolysis by CysD.</text>
</comment>
<dbReference type="RefSeq" id="WP_092022901.1">
    <property type="nucleotide sequence ID" value="NZ_FOUE01000003.1"/>
</dbReference>
<dbReference type="NCBIfam" id="NF004035">
    <property type="entry name" value="PRK05506.1"/>
    <property type="match status" value="1"/>
</dbReference>
<dbReference type="PROSITE" id="PS51722">
    <property type="entry name" value="G_TR_2"/>
    <property type="match status" value="1"/>
</dbReference>
<dbReference type="InterPro" id="IPR054696">
    <property type="entry name" value="GTP-eEF1A_C"/>
</dbReference>
<keyword evidence="12" id="KW-1185">Reference proteome</keyword>
<dbReference type="AlphaFoldDB" id="A0A1I4QKK0"/>
<name>A0A1I4QKK0_9GAMM</name>
<dbReference type="GO" id="GO:0070814">
    <property type="term" value="P:hydrogen sulfide biosynthetic process"/>
    <property type="evidence" value="ECO:0007669"/>
    <property type="project" value="UniProtKB-UniRule"/>
</dbReference>
<sequence>MSHQSDLIAEDIQAYLKQHENKELLRLLTCGSVDDGKSTLIGRLLHDTKMIYEDHMASLKTDSAKMGTTGEKLDLALLVDGLQAEREQGITIDVAYRYFSTDKRKFIIADTPGHEQYTRNMATGASTAQLAILMIDARHGVMTQTRRHSFIASLLGIRHIVVAINKMDLVDFSEARFEEIKQEYLTFASQLGLQDIRFVPMSALEGDNVVNRSENTPWFTGQSLMEILETVEVSRDKNLEHFRFPVQYVNRPNLNFRGFCGTVASGVVRPGDEVMVLPSRRTSTVKEIVTFDGNLEEAYIDQAVTLTLNDEIDISRGDMLVKANDEPEVGNRFNANIVWMTDAPLETGRLYDIKLGPTFTSGTVKKIHHQTDVNTLEQQPNPSVLQLNEIGLCELTLSQPVAFESYPRNHATGSFVVIDRLTNVTIGAGMIAGSANETEALDPVSAEERARRLAQKPTIIACNGKQAAALALAVERALFDQGKTSVVVSEDNAGDIDERRRTAQLLSAHGLIAVAVNLGTDVASAHASADQEQDIASAANELVQSLVRDKRI</sequence>
<comment type="subunit">
    <text evidence="8">Heterodimer composed of CysD, the smaller subunit, and CysNC.</text>
</comment>
<keyword evidence="2 9" id="KW-0808">Transferase</keyword>
<protein>
    <recommendedName>
        <fullName evidence="9">Sulfate adenylyltransferase subunit 1</fullName>
        <ecNumber evidence="9">2.7.7.4</ecNumber>
    </recommendedName>
    <alternativeName>
        <fullName evidence="9">ATP-sulfurylase large subunit</fullName>
    </alternativeName>
    <alternativeName>
        <fullName evidence="9">Sulfate adenylate transferase</fullName>
        <shortName evidence="9">SAT</shortName>
    </alternativeName>
</protein>
<dbReference type="Gene3D" id="2.40.30.10">
    <property type="entry name" value="Translation factors"/>
    <property type="match status" value="2"/>
</dbReference>
<dbReference type="PRINTS" id="PR00315">
    <property type="entry name" value="ELONGATNFCT"/>
</dbReference>
<evidence type="ECO:0000256" key="9">
    <source>
        <dbReference type="HAMAP-Rule" id="MF_00062"/>
    </source>
</evidence>
<evidence type="ECO:0000259" key="10">
    <source>
        <dbReference type="PROSITE" id="PS51722"/>
    </source>
</evidence>
<evidence type="ECO:0000256" key="7">
    <source>
        <dbReference type="ARBA" id="ARBA00055271"/>
    </source>
</evidence>
<evidence type="ECO:0000256" key="8">
    <source>
        <dbReference type="ARBA" id="ARBA00062688"/>
    </source>
</evidence>
<dbReference type="FunFam" id="3.40.50.300:FF:000119">
    <property type="entry name" value="Sulfate adenylyltransferase subunit 1"/>
    <property type="match status" value="1"/>
</dbReference>
<dbReference type="SUPFAM" id="SSF50447">
    <property type="entry name" value="Translation proteins"/>
    <property type="match status" value="1"/>
</dbReference>
<dbReference type="CDD" id="cd04095">
    <property type="entry name" value="CysN_NoDQ_III"/>
    <property type="match status" value="1"/>
</dbReference>
<dbReference type="InterPro" id="IPR011779">
    <property type="entry name" value="SO4_adenylTrfase_lsu"/>
</dbReference>
<dbReference type="GO" id="GO:0000103">
    <property type="term" value="P:sulfate assimilation"/>
    <property type="evidence" value="ECO:0007669"/>
    <property type="project" value="UniProtKB-UniRule"/>
</dbReference>
<accession>A0A1I4QKK0</accession>
<feature type="binding site" evidence="9">
    <location>
        <begin position="165"/>
        <end position="168"/>
    </location>
    <ligand>
        <name>GTP</name>
        <dbReference type="ChEBI" id="CHEBI:37565"/>
    </ligand>
</feature>
<reference evidence="12" key="1">
    <citation type="submission" date="2016-10" db="EMBL/GenBank/DDBJ databases">
        <authorList>
            <person name="Varghese N."/>
            <person name="Submissions S."/>
        </authorList>
    </citation>
    <scope>NUCLEOTIDE SEQUENCE [LARGE SCALE GENOMIC DNA]</scope>
    <source>
        <strain evidence="12">CGMCC 1.7061</strain>
    </source>
</reference>
<dbReference type="NCBIfam" id="TIGR00231">
    <property type="entry name" value="small_GTP"/>
    <property type="match status" value="1"/>
</dbReference>
<dbReference type="GO" id="GO:0003924">
    <property type="term" value="F:GTPase activity"/>
    <property type="evidence" value="ECO:0007669"/>
    <property type="project" value="InterPro"/>
</dbReference>
<dbReference type="InterPro" id="IPR044138">
    <property type="entry name" value="CysN_II"/>
</dbReference>
<keyword evidence="4 9" id="KW-0547">Nucleotide-binding</keyword>
<evidence type="ECO:0000256" key="4">
    <source>
        <dbReference type="ARBA" id="ARBA00022741"/>
    </source>
</evidence>
<dbReference type="OrthoDB" id="9804504at2"/>